<dbReference type="Proteomes" id="UP001200741">
    <property type="component" value="Unassembled WGS sequence"/>
</dbReference>
<dbReference type="InterPro" id="IPR011990">
    <property type="entry name" value="TPR-like_helical_dom_sf"/>
</dbReference>
<protein>
    <submittedName>
        <fullName evidence="4">AAA family ATPase</fullName>
    </submittedName>
</protein>
<keyword evidence="1" id="KW-0547">Nucleotide-binding</keyword>
<comment type="caution">
    <text evidence="4">The sequence shown here is derived from an EMBL/GenBank/DDBJ whole genome shotgun (WGS) entry which is preliminary data.</text>
</comment>
<dbReference type="InterPro" id="IPR029787">
    <property type="entry name" value="Nucleotide_cyclase"/>
</dbReference>
<dbReference type="PANTHER" id="PTHR16305">
    <property type="entry name" value="TESTICULAR SOLUBLE ADENYLYL CYCLASE"/>
    <property type="match status" value="1"/>
</dbReference>
<dbReference type="InterPro" id="IPR001054">
    <property type="entry name" value="A/G_cyclase"/>
</dbReference>
<reference evidence="4 5" key="1">
    <citation type="submission" date="2021-12" db="EMBL/GenBank/DDBJ databases">
        <title>Genome seq of P8.</title>
        <authorList>
            <person name="Seo T."/>
        </authorList>
    </citation>
    <scope>NUCLEOTIDE SEQUENCE [LARGE SCALE GENOMIC DNA]</scope>
    <source>
        <strain evidence="4 5">P8</strain>
    </source>
</reference>
<sequence>MKCAKCQTDNGDTHRFCHACGAALQAAAATTGGVEAPRQAGGERRQLTVMFCDIVDSTPLSLQFDPEDLREIIRIFQDACVAVIERYDGFIAQHLGDGLLVYFGYPRAHEDDGLRAVHVGLGVIDAVRELRPRPGLELQVRVGIATGKVVIGELVSTGAQTERVAVGPTPHLAARLQSIAAPNTVVISPQTHQLLGQSFEIEDIGVRELKGIPEPVWVRQVIGPSARQSRFAAAQGATTLPLVGRDAELRMLRQLCARAVQGDGQVVLIRGEPGIGKSRLMRAHAEELCAKYSILPVELQCSPYHTHSALYPVLEWWQVVFSSHGAVGDAEKLRVVKTLVARAGLDAPVAVPCLAEFLALPVPASYGKLNLTADLQKRLTFQYLARLLRQLYPLPLVLLVIEDLHWADPSTLELVGLWLADAPRSRTFTLLTARPEFEPGWGLQANIATLDLGRLPDSHALELVSLAAGHMPLGEHVKQQLLRKTDCIPLYLEMLTRHFIDHAAVATEAGQTQGQADLLERAIPESLQDALMSRLDRMGETKSVAQLAAILGRDFDRALLEAAWIGSSAAVAQGLAELERADLIQLRGDRSHGQYRFKHALIRDVAYESLLKRNCETLHRHIAEVMEQRFPELAARQPDMLAQHFTAGRKIDAAISYWLAAGRLAMKNSATQEAVAHLRRGLLLLAEAPPSREREMRELDFQVVLGHALMTWKGYAAEEVRTSCARLAELCASVGNTPLLPAALYLQVAYNIVSANLSTALEAAEQLHVIALHVEGDDLLVESDVTRGVTQFFRGELDESRRALERCASVYDFERHSGHAFVFGHDPAVLALVYLIWIHWLQGRQADALDASNRAIALARRLCHPLSLAFALTFAGWHRVFSRDDAGARELSRELVEFCTHQNITIFLAHGHMIGAWLDCEQNRLAAGLQGMQSALDIFRLTGAQHFLPYWEAHQAMVRAMAGDASGAEALMECCIETANRTGEQWSQAELHRYLGLVLEHAGRPSADVEACFLRAVEVARSQHAVAWEARARLDLARHRLAAGRPGEARAVLEELRGTVPMDIDVTFPGSIDALLDACRTGDHLHSLRPELMGLFASNQI</sequence>
<feature type="domain" description="Guanylate cyclase" evidence="3">
    <location>
        <begin position="48"/>
        <end position="177"/>
    </location>
</feature>
<evidence type="ECO:0000259" key="3">
    <source>
        <dbReference type="PROSITE" id="PS50125"/>
    </source>
</evidence>
<dbReference type="SMART" id="SM00044">
    <property type="entry name" value="CYCc"/>
    <property type="match status" value="1"/>
</dbReference>
<organism evidence="4 5">
    <name type="scientific">Pelomonas cellulosilytica</name>
    <dbReference type="NCBI Taxonomy" id="2906762"/>
    <lineage>
        <taxon>Bacteria</taxon>
        <taxon>Pseudomonadati</taxon>
        <taxon>Pseudomonadota</taxon>
        <taxon>Betaproteobacteria</taxon>
        <taxon>Burkholderiales</taxon>
        <taxon>Sphaerotilaceae</taxon>
        <taxon>Roseateles</taxon>
    </lineage>
</organism>
<proteinExistence type="predicted"/>
<dbReference type="SUPFAM" id="SSF52540">
    <property type="entry name" value="P-loop containing nucleoside triphosphate hydrolases"/>
    <property type="match status" value="1"/>
</dbReference>
<keyword evidence="5" id="KW-1185">Reference proteome</keyword>
<keyword evidence="2" id="KW-0067">ATP-binding</keyword>
<dbReference type="Gene3D" id="1.25.40.10">
    <property type="entry name" value="Tetratricopeptide repeat domain"/>
    <property type="match status" value="1"/>
</dbReference>
<evidence type="ECO:0000313" key="5">
    <source>
        <dbReference type="Proteomes" id="UP001200741"/>
    </source>
</evidence>
<dbReference type="Pfam" id="PF00211">
    <property type="entry name" value="Guanylate_cyc"/>
    <property type="match status" value="1"/>
</dbReference>
<dbReference type="PROSITE" id="PS50125">
    <property type="entry name" value="GUANYLATE_CYCLASE_2"/>
    <property type="match status" value="1"/>
</dbReference>
<dbReference type="PANTHER" id="PTHR16305:SF28">
    <property type="entry name" value="GUANYLATE CYCLASE DOMAIN-CONTAINING PROTEIN"/>
    <property type="match status" value="1"/>
</dbReference>
<name>A0ABS8XPG8_9BURK</name>
<dbReference type="RefSeq" id="WP_233371663.1">
    <property type="nucleotide sequence ID" value="NZ_JAJTWU010000003.1"/>
</dbReference>
<dbReference type="Gene3D" id="3.40.50.300">
    <property type="entry name" value="P-loop containing nucleotide triphosphate hydrolases"/>
    <property type="match status" value="1"/>
</dbReference>
<dbReference type="EMBL" id="JAJTWU010000003">
    <property type="protein sequence ID" value="MCE4554651.1"/>
    <property type="molecule type" value="Genomic_DNA"/>
</dbReference>
<dbReference type="Gene3D" id="3.30.70.1230">
    <property type="entry name" value="Nucleotide cyclase"/>
    <property type="match status" value="1"/>
</dbReference>
<evidence type="ECO:0000313" key="4">
    <source>
        <dbReference type="EMBL" id="MCE4554651.1"/>
    </source>
</evidence>
<dbReference type="CDD" id="cd07302">
    <property type="entry name" value="CHD"/>
    <property type="match status" value="1"/>
</dbReference>
<dbReference type="InterPro" id="IPR027417">
    <property type="entry name" value="P-loop_NTPase"/>
</dbReference>
<gene>
    <name evidence="4" type="ORF">LXT13_09390</name>
</gene>
<dbReference type="SUPFAM" id="SSF48452">
    <property type="entry name" value="TPR-like"/>
    <property type="match status" value="1"/>
</dbReference>
<evidence type="ECO:0000256" key="1">
    <source>
        <dbReference type="ARBA" id="ARBA00022741"/>
    </source>
</evidence>
<dbReference type="InterPro" id="IPR041664">
    <property type="entry name" value="AAA_16"/>
</dbReference>
<evidence type="ECO:0000256" key="2">
    <source>
        <dbReference type="ARBA" id="ARBA00022840"/>
    </source>
</evidence>
<dbReference type="Pfam" id="PF13191">
    <property type="entry name" value="AAA_16"/>
    <property type="match status" value="1"/>
</dbReference>
<dbReference type="SUPFAM" id="SSF55073">
    <property type="entry name" value="Nucleotide cyclase"/>
    <property type="match status" value="1"/>
</dbReference>
<accession>A0ABS8XPG8</accession>